<name>A0ABW0RH43_9GAMM</name>
<dbReference type="InterPro" id="IPR036465">
    <property type="entry name" value="vWFA_dom_sf"/>
</dbReference>
<evidence type="ECO:0000313" key="6">
    <source>
        <dbReference type="Proteomes" id="UP001596055"/>
    </source>
</evidence>
<feature type="region of interest" description="Disordered" evidence="1">
    <location>
        <begin position="418"/>
        <end position="441"/>
    </location>
</feature>
<feature type="compositionally biased region" description="Basic and acidic residues" evidence="1">
    <location>
        <begin position="673"/>
        <end position="688"/>
    </location>
</feature>
<sequence length="688" mass="73906">MRKPVLLLLFALVALPSFAAAKDETLTLPDQSDVRMIVDISGSMKDTDPDNLRQPAVRLLAGMLPGNSMAGLWTFGQYVNMLVPFDDVTDKWRQLAIDRSEQINSVALRTNLGKAIEVASDDYYSGGTLKNTHFILLTDGKVDISDDPEVNAAEEKRILQTLLPRLVAEGATFHPVALSSQADAAFLKKLADESGGSFHVADNAEALNLAFMDALNSAVPQEQIPIEGNGFTVDQGVKEFTALIFRGQDDTGATSELTLVRPDGQSVIVGTHGDNVRWANEKAYDLITIDKPQAGDWKIQGELGEGSRVTVVSDLKMVVSDIPSTFSADEPIDLSVGFFEKSEKIVNPDFLGVVKVSLTITSEDGRSGTKILSGETPPDDGVYGDTISQLPASGTYRIEVVADGKTFSRKVTADTTFVAPEPVPASEPAEAAPAPDQGPVVEEPAAPAIAAPIDTSAVEQPEPEAPPQAENAADEPQPAPVAQAPEPEAKTPTDDAQEQPAQSDDKLLIWGSAAGGAIVILGLLAWWAIRRKKSQEQAMASAASERETLEDLNEPEPEEEVIPELEPEAEETAEPMPTVEPEPESEAVPELEPEAEPEEIIPEITDEADDASDDDEIPVAETVVEPEAEPDTAEEPADHAEDDDEEFGLEDFDLSEFDDLPDYEEDESGLPSDKSDKGSRADQDPKKQ</sequence>
<dbReference type="PROSITE" id="PS50234">
    <property type="entry name" value="VWFA"/>
    <property type="match status" value="1"/>
</dbReference>
<evidence type="ECO:0000256" key="1">
    <source>
        <dbReference type="SAM" id="MobiDB-lite"/>
    </source>
</evidence>
<keyword evidence="2" id="KW-1133">Transmembrane helix</keyword>
<dbReference type="InterPro" id="IPR002035">
    <property type="entry name" value="VWF_A"/>
</dbReference>
<feature type="compositionally biased region" description="Low complexity" evidence="1">
    <location>
        <begin position="467"/>
        <end position="486"/>
    </location>
</feature>
<protein>
    <submittedName>
        <fullName evidence="5">VWA domain-containing protein</fullName>
    </submittedName>
</protein>
<dbReference type="Gene3D" id="3.40.50.410">
    <property type="entry name" value="von Willebrand factor, type A domain"/>
    <property type="match status" value="1"/>
</dbReference>
<accession>A0ABW0RH43</accession>
<dbReference type="SMART" id="SM00327">
    <property type="entry name" value="VWA"/>
    <property type="match status" value="1"/>
</dbReference>
<feature type="signal peptide" evidence="3">
    <location>
        <begin position="1"/>
        <end position="19"/>
    </location>
</feature>
<feature type="chain" id="PRO_5047540172" evidence="3">
    <location>
        <begin position="20"/>
        <end position="688"/>
    </location>
</feature>
<dbReference type="Pfam" id="PF00092">
    <property type="entry name" value="VWA"/>
    <property type="match status" value="1"/>
</dbReference>
<gene>
    <name evidence="5" type="ORF">ACFPQA_02825</name>
</gene>
<feature type="compositionally biased region" description="Acidic residues" evidence="1">
    <location>
        <begin position="581"/>
        <end position="668"/>
    </location>
</feature>
<reference evidence="6" key="1">
    <citation type="journal article" date="2019" name="Int. J. Syst. Evol. Microbiol.">
        <title>The Global Catalogue of Microorganisms (GCM) 10K type strain sequencing project: providing services to taxonomists for standard genome sequencing and annotation.</title>
        <authorList>
            <consortium name="The Broad Institute Genomics Platform"/>
            <consortium name="The Broad Institute Genome Sequencing Center for Infectious Disease"/>
            <person name="Wu L."/>
            <person name="Ma J."/>
        </authorList>
    </citation>
    <scope>NUCLEOTIDE SEQUENCE [LARGE SCALE GENOMIC DNA]</scope>
    <source>
        <strain evidence="6">CGMCC 4.1799</strain>
    </source>
</reference>
<dbReference type="Proteomes" id="UP001596055">
    <property type="component" value="Unassembled WGS sequence"/>
</dbReference>
<evidence type="ECO:0000256" key="2">
    <source>
        <dbReference type="SAM" id="Phobius"/>
    </source>
</evidence>
<feature type="region of interest" description="Disordered" evidence="1">
    <location>
        <begin position="457"/>
        <end position="507"/>
    </location>
</feature>
<feature type="compositionally biased region" description="Acidic residues" evidence="1">
    <location>
        <begin position="550"/>
        <end position="573"/>
    </location>
</feature>
<evidence type="ECO:0000256" key="3">
    <source>
        <dbReference type="SAM" id="SignalP"/>
    </source>
</evidence>
<keyword evidence="2" id="KW-0472">Membrane</keyword>
<dbReference type="CDD" id="cd00198">
    <property type="entry name" value="vWFA"/>
    <property type="match status" value="1"/>
</dbReference>
<dbReference type="SUPFAM" id="SSF53300">
    <property type="entry name" value="vWA-like"/>
    <property type="match status" value="1"/>
</dbReference>
<comment type="caution">
    <text evidence="5">The sequence shown here is derived from an EMBL/GenBank/DDBJ whole genome shotgun (WGS) entry which is preliminary data.</text>
</comment>
<dbReference type="EMBL" id="JBHSNL010000001">
    <property type="protein sequence ID" value="MFC5543976.1"/>
    <property type="molecule type" value="Genomic_DNA"/>
</dbReference>
<evidence type="ECO:0000313" key="5">
    <source>
        <dbReference type="EMBL" id="MFC5543976.1"/>
    </source>
</evidence>
<proteinExistence type="predicted"/>
<feature type="domain" description="VWFA" evidence="4">
    <location>
        <begin position="33"/>
        <end position="215"/>
    </location>
</feature>
<feature type="region of interest" description="Disordered" evidence="1">
    <location>
        <begin position="533"/>
        <end position="688"/>
    </location>
</feature>
<evidence type="ECO:0000259" key="4">
    <source>
        <dbReference type="PROSITE" id="PS50234"/>
    </source>
</evidence>
<organism evidence="5 6">
    <name type="scientific">Marinobacter koreensis</name>
    <dbReference type="NCBI Taxonomy" id="335974"/>
    <lineage>
        <taxon>Bacteria</taxon>
        <taxon>Pseudomonadati</taxon>
        <taxon>Pseudomonadota</taxon>
        <taxon>Gammaproteobacteria</taxon>
        <taxon>Pseudomonadales</taxon>
        <taxon>Marinobacteraceae</taxon>
        <taxon>Marinobacter</taxon>
    </lineage>
</organism>
<keyword evidence="6" id="KW-1185">Reference proteome</keyword>
<feature type="transmembrane region" description="Helical" evidence="2">
    <location>
        <begin position="507"/>
        <end position="529"/>
    </location>
</feature>
<keyword evidence="2" id="KW-0812">Transmembrane</keyword>
<dbReference type="RefSeq" id="WP_248158159.1">
    <property type="nucleotide sequence ID" value="NZ_JAKZAJ010000003.1"/>
</dbReference>
<keyword evidence="3" id="KW-0732">Signal</keyword>